<evidence type="ECO:0000256" key="2">
    <source>
        <dbReference type="SAM" id="SignalP"/>
    </source>
</evidence>
<gene>
    <name evidence="3" type="ORF">GAQ44_22450</name>
</gene>
<dbReference type="AlphaFoldDB" id="A0A7J5GQY7"/>
<keyword evidence="2" id="KW-0732">Signal</keyword>
<protein>
    <submittedName>
        <fullName evidence="3">Cell surface protein</fullName>
    </submittedName>
</protein>
<comment type="caution">
    <text evidence="3">The sequence shown here is derived from an EMBL/GenBank/DDBJ whole genome shotgun (WGS) entry which is preliminary data.</text>
</comment>
<dbReference type="EMBL" id="WCTY01000059">
    <property type="protein sequence ID" value="KAB4179795.1"/>
    <property type="molecule type" value="Genomic_DNA"/>
</dbReference>
<reference evidence="3 4" key="1">
    <citation type="journal article" date="2019" name="Nat. Med.">
        <title>A library of human gut bacterial isolates paired with longitudinal multiomics data enables mechanistic microbiome research.</title>
        <authorList>
            <person name="Poyet M."/>
            <person name="Groussin M."/>
            <person name="Gibbons S.M."/>
            <person name="Avila-Pacheco J."/>
            <person name="Jiang X."/>
            <person name="Kearney S.M."/>
            <person name="Perrotta A.R."/>
            <person name="Berdy B."/>
            <person name="Zhao S."/>
            <person name="Lieberman T.D."/>
            <person name="Swanson P.K."/>
            <person name="Smith M."/>
            <person name="Roesemann S."/>
            <person name="Alexander J.E."/>
            <person name="Rich S.A."/>
            <person name="Livny J."/>
            <person name="Vlamakis H."/>
            <person name="Clish C."/>
            <person name="Bullock K."/>
            <person name="Deik A."/>
            <person name="Scott J."/>
            <person name="Pierce K.A."/>
            <person name="Xavier R.J."/>
            <person name="Alm E.J."/>
        </authorList>
    </citation>
    <scope>NUCLEOTIDE SEQUENCE [LARGE SCALE GENOMIC DNA]</scope>
    <source>
        <strain evidence="3 4">BIOML-A19</strain>
    </source>
</reference>
<sequence length="1010" mass="111826">MNKKFLSVILFSALMVGTAGTFTSCKDYDDDINNLQEQIDGQNGLSAKITAVESSISNLQSAQSGLQSEIAAAKDEASKSALAAQEAAIAAAKAELEKVKAELQEADKAGIAAIEEKLAEISGRIQTLEQFKTTTEATLEKLAAADVALQSSITTLKADVAANAEQIGKNKAAIEAQIAALDEYKGTNDAAIAALKADLEKLQAGELTEEMAAKIAAQVTEVVGAKLDLISAAFSKAVTHVELLNYSFGSKTDNIIEGEPFIMDLRTAEAVEDRVFGKGSSDEVEANSYEIINQKEFKKGERAFISDSVLIRVSPANATLTEGQISFVNSALGNLDELVTVEKVEQFKGTVTTRGVSSNGLWKVVFKLNKDNYTEENLLKAAKFDYKSGNAEDEPVKKLKDILYAVAVTDKPGDVERSVTTGYKLTLGSVYTPQYELEFKVNDKNVNDLRNRFQYAEDGTLTADASKKLFYDYKWNVDKNGNRIEENGSYVSIDATTKQGTWRDQDLWWGGDNRDKEGSNNSFFSTKVGEKFTVELNYNDEDISGIYGFYVVLDAQRAVESAPSEITAWNSYEADIEGLNTITTNRKIEMSINAEKADGDIIGFRVYAVNNNGSLVDPDGKAFYVAVGDIDAMTTTLKADYVPVWNAPDGDYERDVEIDLDEELLKLFEDKYDEYEEGNLIFDIENNPNGNDGFDKNFDRQEGKLVISLKGDLDKFKDNGTYKMYFNFTDSKKNVIVKKVAIEITKKMPEFPAAFSAKTNQLDKEGAKVVEVTETNWNTTTIHNLGTAFNGVSDPTNAIIDFNYTFTCAEKQIVFYSDKANTNRYGFYLDVNNDKDKAAALFADKPEGKMYDVTVSYKYSNVSSETADHSYTVKAPAAQNFKLRLVCGEGFTSEWKNFDTKKNPIKKDLIYNISVTRIALANILKFKKGDIDYTPAFVAANIKECHLASNNVDDEYFTVTFDEVTQEFVFASRLEQNPPTSDVTATLKFTMVDFFGHENPEEYPYFVIKK</sequence>
<dbReference type="RefSeq" id="WP_151876199.1">
    <property type="nucleotide sequence ID" value="NZ_WCTY01000059.1"/>
</dbReference>
<organism evidence="3 4">
    <name type="scientific">Bacteroides uniformis</name>
    <dbReference type="NCBI Taxonomy" id="820"/>
    <lineage>
        <taxon>Bacteria</taxon>
        <taxon>Pseudomonadati</taxon>
        <taxon>Bacteroidota</taxon>
        <taxon>Bacteroidia</taxon>
        <taxon>Bacteroidales</taxon>
        <taxon>Bacteroidaceae</taxon>
        <taxon>Bacteroides</taxon>
    </lineage>
</organism>
<feature type="coiled-coil region" evidence="1">
    <location>
        <begin position="25"/>
        <end position="109"/>
    </location>
</feature>
<accession>A0A7J5GQY7</accession>
<keyword evidence="1" id="KW-0175">Coiled coil</keyword>
<feature type="signal peptide" evidence="2">
    <location>
        <begin position="1"/>
        <end position="21"/>
    </location>
</feature>
<dbReference type="Gene3D" id="1.10.287.1490">
    <property type="match status" value="1"/>
</dbReference>
<dbReference type="PROSITE" id="PS51257">
    <property type="entry name" value="PROKAR_LIPOPROTEIN"/>
    <property type="match status" value="1"/>
</dbReference>
<proteinExistence type="predicted"/>
<dbReference type="Proteomes" id="UP000487221">
    <property type="component" value="Unassembled WGS sequence"/>
</dbReference>
<evidence type="ECO:0000313" key="4">
    <source>
        <dbReference type="Proteomes" id="UP000487221"/>
    </source>
</evidence>
<evidence type="ECO:0000313" key="3">
    <source>
        <dbReference type="EMBL" id="KAB4179795.1"/>
    </source>
</evidence>
<feature type="chain" id="PRO_5029474136" evidence="2">
    <location>
        <begin position="22"/>
        <end position="1010"/>
    </location>
</feature>
<evidence type="ECO:0000256" key="1">
    <source>
        <dbReference type="SAM" id="Coils"/>
    </source>
</evidence>
<name>A0A7J5GQY7_BACUN</name>